<dbReference type="KEGG" id="sals:SLNWT_4789"/>
<gene>
    <name evidence="1" type="ORF">SLNWT_4789</name>
</gene>
<accession>A0A0B5F0P7</accession>
<reference evidence="1 2" key="1">
    <citation type="submission" date="2015-01" db="EMBL/GenBank/DDBJ databases">
        <title>Enhanced salinomycin production by adjusting the supply of polyketide extender units in Streptomyce albus DSM 41398.</title>
        <authorList>
            <person name="Lu C."/>
        </authorList>
    </citation>
    <scope>NUCLEOTIDE SEQUENCE [LARGE SCALE GENOMIC DNA]</scope>
    <source>
        <strain evidence="2">ATCC 21838 / DSM 41398 / FERM P-419 / JCM 4703 / NBRC 107858</strain>
    </source>
</reference>
<keyword evidence="2" id="KW-1185">Reference proteome</keyword>
<dbReference type="EMBL" id="CP010519">
    <property type="protein sequence ID" value="AJE85165.1"/>
    <property type="molecule type" value="Genomic_DNA"/>
</dbReference>
<name>A0A0B5F0P7_STRA4</name>
<proteinExistence type="predicted"/>
<organism evidence="1 2">
    <name type="scientific">Streptomyces albus (strain ATCC 21838 / DSM 41398 / FERM P-419 / JCM 4703 / NBRC 107858)</name>
    <dbReference type="NCBI Taxonomy" id="1081613"/>
    <lineage>
        <taxon>Bacteria</taxon>
        <taxon>Bacillati</taxon>
        <taxon>Actinomycetota</taxon>
        <taxon>Actinomycetes</taxon>
        <taxon>Kitasatosporales</taxon>
        <taxon>Streptomycetaceae</taxon>
        <taxon>Streptomyces</taxon>
    </lineage>
</organism>
<evidence type="ECO:0000313" key="1">
    <source>
        <dbReference type="EMBL" id="AJE85165.1"/>
    </source>
</evidence>
<sequence>MASLGGYREDRFRLAPPCRAALLLSVWRAPVCDASSV</sequence>
<dbReference type="Proteomes" id="UP000031523">
    <property type="component" value="Chromosome"/>
</dbReference>
<protein>
    <submittedName>
        <fullName evidence="1">Uncharacterized protein</fullName>
    </submittedName>
</protein>
<dbReference type="AlphaFoldDB" id="A0A0B5F0P7"/>
<evidence type="ECO:0000313" key="2">
    <source>
        <dbReference type="Proteomes" id="UP000031523"/>
    </source>
</evidence>